<sequence>MSQAIAQTPATFPVLGIPLHLLENYAAWLAARLRQHQGGHVVTLNAEMAMQAEKTPELAQVIRQAELVIPDGAGVVLYLKLYGHHVQRSPGIELAEALIQDLGHQGQGHSVFFFGAAPGVADKAAQVWQHRLPNLAIAGSQHGFLSQEDQPAFRQTLQALQPSLILVGLGVPRQEYWIAEHRALCPHAIWIGVGGSLDIWAGTKERAPKWLREHHLEWVYRLYQEPWRWRRMLALPHFAWKALLARIRH</sequence>
<dbReference type="PANTHER" id="PTHR34136:SF1">
    <property type="entry name" value="UDP-N-ACETYL-D-MANNOSAMINURONIC ACID TRANSFERASE"/>
    <property type="match status" value="1"/>
</dbReference>
<dbReference type="STRING" id="1497020.DO97_16720"/>
<keyword evidence="2 3" id="KW-0808">Transferase</keyword>
<dbReference type="GO" id="GO:0016758">
    <property type="term" value="F:hexosyltransferase activity"/>
    <property type="evidence" value="ECO:0007669"/>
    <property type="project" value="TreeGrafter"/>
</dbReference>
<dbReference type="CDD" id="cd06533">
    <property type="entry name" value="Glyco_transf_WecG_TagA"/>
    <property type="match status" value="1"/>
</dbReference>
<evidence type="ECO:0000256" key="2">
    <source>
        <dbReference type="ARBA" id="ARBA00022679"/>
    </source>
</evidence>
<dbReference type="EMBL" id="JJML01000006">
    <property type="protein sequence ID" value="KGF73617.1"/>
    <property type="molecule type" value="Genomic_DNA"/>
</dbReference>
<gene>
    <name evidence="3" type="ORF">DO97_16720</name>
</gene>
<keyword evidence="4" id="KW-1185">Reference proteome</keyword>
<evidence type="ECO:0000313" key="3">
    <source>
        <dbReference type="EMBL" id="KGF73617.1"/>
    </source>
</evidence>
<organism evidence="3 4">
    <name type="scientific">Neosynechococcus sphagnicola sy1</name>
    <dbReference type="NCBI Taxonomy" id="1497020"/>
    <lineage>
        <taxon>Bacteria</taxon>
        <taxon>Bacillati</taxon>
        <taxon>Cyanobacteriota</taxon>
        <taxon>Cyanophyceae</taxon>
        <taxon>Neosynechococcales</taxon>
        <taxon>Neosynechococcaceae</taxon>
        <taxon>Neosynechococcus</taxon>
    </lineage>
</organism>
<accession>A0A098TP27</accession>
<dbReference type="Pfam" id="PF03808">
    <property type="entry name" value="Glyco_tran_WecG"/>
    <property type="match status" value="1"/>
</dbReference>
<dbReference type="PANTHER" id="PTHR34136">
    <property type="match status" value="1"/>
</dbReference>
<keyword evidence="1" id="KW-0328">Glycosyltransferase</keyword>
<protein>
    <submittedName>
        <fullName evidence="3">UDP-N-acetyl-D-mannosaminuronic acid transferase</fullName>
    </submittedName>
</protein>
<dbReference type="NCBIfam" id="TIGR00696">
    <property type="entry name" value="wecG_tagA_cpsF"/>
    <property type="match status" value="1"/>
</dbReference>
<dbReference type="InterPro" id="IPR004629">
    <property type="entry name" value="WecG_TagA_CpsF"/>
</dbReference>
<dbReference type="Proteomes" id="UP000030170">
    <property type="component" value="Unassembled WGS sequence"/>
</dbReference>
<proteinExistence type="predicted"/>
<name>A0A098TP27_9CYAN</name>
<evidence type="ECO:0000256" key="1">
    <source>
        <dbReference type="ARBA" id="ARBA00022676"/>
    </source>
</evidence>
<comment type="caution">
    <text evidence="3">The sequence shown here is derived from an EMBL/GenBank/DDBJ whole genome shotgun (WGS) entry which is preliminary data.</text>
</comment>
<reference evidence="3 4" key="1">
    <citation type="journal article" date="2014" name="Mol. Ecol.">
        <title>Evolution of Synechococcus.</title>
        <authorList>
            <person name="Dvorak P."/>
            <person name="Casamatta D."/>
            <person name="Hasler P."/>
            <person name="Poulickova A."/>
            <person name="Ondrej V."/>
            <person name="Sanges R."/>
        </authorList>
    </citation>
    <scope>NUCLEOTIDE SEQUENCE [LARGE SCALE GENOMIC DNA]</scope>
    <source>
        <strain evidence="3 4">CAUP A 1101</strain>
    </source>
</reference>
<dbReference type="RefSeq" id="WP_036531121.1">
    <property type="nucleotide sequence ID" value="NZ_JJML01000006.1"/>
</dbReference>
<dbReference type="AlphaFoldDB" id="A0A098TP27"/>
<evidence type="ECO:0000313" key="4">
    <source>
        <dbReference type="Proteomes" id="UP000030170"/>
    </source>
</evidence>